<dbReference type="SUPFAM" id="SSF54427">
    <property type="entry name" value="NTF2-like"/>
    <property type="match status" value="1"/>
</dbReference>
<evidence type="ECO:0000256" key="5">
    <source>
        <dbReference type="SAM" id="Phobius"/>
    </source>
</evidence>
<feature type="transmembrane region" description="Helical" evidence="5">
    <location>
        <begin position="29"/>
        <end position="46"/>
    </location>
</feature>
<accession>A0A077PU35</accession>
<feature type="domain" description="Bacterial virulence protein VirB8" evidence="6">
    <location>
        <begin position="23"/>
        <end position="235"/>
    </location>
</feature>
<evidence type="ECO:0000256" key="1">
    <source>
        <dbReference type="ARBA" id="ARBA00004167"/>
    </source>
</evidence>
<evidence type="ECO:0000259" key="6">
    <source>
        <dbReference type="Pfam" id="PF04335"/>
    </source>
</evidence>
<keyword evidence="3 5" id="KW-1133">Transmembrane helix</keyword>
<gene>
    <name evidence="7" type="ORF">XBKB1_2380038</name>
</gene>
<protein>
    <submittedName>
        <fullName evidence="7">VirB8 family protein</fullName>
    </submittedName>
</protein>
<evidence type="ECO:0000256" key="4">
    <source>
        <dbReference type="ARBA" id="ARBA00023136"/>
    </source>
</evidence>
<proteinExistence type="predicted"/>
<comment type="caution">
    <text evidence="7">The sequence shown here is derived from an EMBL/GenBank/DDBJ whole genome shotgun (WGS) entry which is preliminary data.</text>
</comment>
<keyword evidence="4 5" id="KW-0472">Membrane</keyword>
<dbReference type="InterPro" id="IPR007430">
    <property type="entry name" value="VirB8"/>
</dbReference>
<dbReference type="GO" id="GO:0016020">
    <property type="term" value="C:membrane"/>
    <property type="evidence" value="ECO:0007669"/>
    <property type="project" value="UniProtKB-SubCell"/>
</dbReference>
<evidence type="ECO:0000256" key="3">
    <source>
        <dbReference type="ARBA" id="ARBA00022989"/>
    </source>
</evidence>
<evidence type="ECO:0000256" key="2">
    <source>
        <dbReference type="ARBA" id="ARBA00022692"/>
    </source>
</evidence>
<evidence type="ECO:0000313" key="8">
    <source>
        <dbReference type="Proteomes" id="UP000028493"/>
    </source>
</evidence>
<reference evidence="7" key="1">
    <citation type="submission" date="2013-07" db="EMBL/GenBank/DDBJ databases">
        <title>Sub-species coevolution in mutualistic symbiosis.</title>
        <authorList>
            <person name="Murfin K."/>
            <person name="Klassen J."/>
            <person name="Lee M."/>
            <person name="Forst S."/>
            <person name="Stock P."/>
            <person name="Goodrich-Blair H."/>
        </authorList>
    </citation>
    <scope>NUCLEOTIDE SEQUENCE [LARGE SCALE GENOMIC DNA]</scope>
    <source>
        <strain evidence="7">Kraussei Becker Underwood</strain>
    </source>
</reference>
<comment type="subcellular location">
    <subcellularLocation>
        <location evidence="1">Membrane</location>
        <topology evidence="1">Single-pass membrane protein</topology>
    </subcellularLocation>
</comment>
<organism evidence="7 8">
    <name type="scientific">Xenorhabdus bovienii str. kraussei Becker Underwood</name>
    <dbReference type="NCBI Taxonomy" id="1398204"/>
    <lineage>
        <taxon>Bacteria</taxon>
        <taxon>Pseudomonadati</taxon>
        <taxon>Pseudomonadota</taxon>
        <taxon>Gammaproteobacteria</taxon>
        <taxon>Enterobacterales</taxon>
        <taxon>Morganellaceae</taxon>
        <taxon>Xenorhabdus</taxon>
    </lineage>
</organism>
<dbReference type="RefSeq" id="WP_038196534.1">
    <property type="nucleotide sequence ID" value="NZ_CAWLXS010000232.1"/>
</dbReference>
<dbReference type="HOGENOM" id="CLU_101324_0_0_6"/>
<dbReference type="Proteomes" id="UP000028493">
    <property type="component" value="Unassembled WGS sequence"/>
</dbReference>
<dbReference type="AlphaFoldDB" id="A0A077PU35"/>
<name>A0A077PU35_XENBV</name>
<evidence type="ECO:0000313" key="7">
    <source>
        <dbReference type="EMBL" id="CDH24122.1"/>
    </source>
</evidence>
<dbReference type="Gene3D" id="3.10.450.230">
    <property type="entry name" value="VirB8 protein"/>
    <property type="match status" value="1"/>
</dbReference>
<dbReference type="EMBL" id="CBSZ010000155">
    <property type="protein sequence ID" value="CDH24122.1"/>
    <property type="molecule type" value="Genomic_DNA"/>
</dbReference>
<keyword evidence="2 5" id="KW-0812">Transmembrane</keyword>
<dbReference type="Pfam" id="PF04335">
    <property type="entry name" value="VirB8"/>
    <property type="match status" value="1"/>
</dbReference>
<sequence>MPLDKKDVDKSNRVASKTKFAVLRSDRSILLAAVFGLALINIYSVVKANSAVEASKRTHEVVWVKMYPDGTTAIDEFKPEDEQPVYVRTVNSGLSKYVESRFQIHAETIKRDYAEAGVFLGETLFNQFTEKTGFNAADKATKIAANPSAQARVDVSNVRLDHYDQIEGDFSGQKKPVIRTTITWDETTYNSEGKVNGEPKAHMIRITWTLLSRDQVSEKSVGWLKINPLGIVVLSQEELER</sequence>
<dbReference type="InterPro" id="IPR032710">
    <property type="entry name" value="NTF2-like_dom_sf"/>
</dbReference>